<sequence length="322" mass="36068">MNDMFLILQICIDYPNEYLVSINGTVGSYEGFDVVMSLCFVTNKNCYGPYGSDTGTRLSCNGKGGINVGFHRGVGKYLDAVGIYVMPKSFALGRNSAFENYSTHEVHPMVNLDGVDEYLTGISGFYGPVQGYNGLEAIMSITFHTNKTIHEPYGEKSGAGYTYFTSTVSPGEVVGFHGRNDGFGQFRVQFRHVSGNLYKQNFGTDLDKATNELVLHVQPDEVNYLKINNKIPGCGMRLDRSDLNLLYNTRLFIRSDELDASWSIFMPLSKELEAKKIAPDLYLYVSRESVRAHYLAANYNNRLLAPARDLVVKKILEIEKEE</sequence>
<proteinExistence type="inferred from homology"/>
<accession>A0A103Y670</accession>
<dbReference type="Gene3D" id="2.100.10.30">
    <property type="entry name" value="Jacalin-like lectin domain"/>
    <property type="match status" value="2"/>
</dbReference>
<dbReference type="InterPro" id="IPR022675">
    <property type="entry name" value="G6P_DH_C"/>
</dbReference>
<dbReference type="GO" id="GO:0006006">
    <property type="term" value="P:glucose metabolic process"/>
    <property type="evidence" value="ECO:0007669"/>
    <property type="project" value="InterPro"/>
</dbReference>
<comment type="similarity">
    <text evidence="1">Belongs to the jacalin lectin family.</text>
</comment>
<dbReference type="EMBL" id="LEKV01002395">
    <property type="protein sequence ID" value="KVI03250.1"/>
    <property type="molecule type" value="Genomic_DNA"/>
</dbReference>
<dbReference type="InterPro" id="IPR036404">
    <property type="entry name" value="Jacalin-like_lectin_dom_sf"/>
</dbReference>
<evidence type="ECO:0000256" key="2">
    <source>
        <dbReference type="ARBA" id="ARBA00022734"/>
    </source>
</evidence>
<evidence type="ECO:0000313" key="5">
    <source>
        <dbReference type="Proteomes" id="UP000243975"/>
    </source>
</evidence>
<evidence type="ECO:0000256" key="1">
    <source>
        <dbReference type="ARBA" id="ARBA00006568"/>
    </source>
</evidence>
<dbReference type="PANTHER" id="PTHR47293">
    <property type="entry name" value="JACALIN-RELATED LECTIN 3"/>
    <property type="match status" value="1"/>
</dbReference>
<keyword evidence="2" id="KW-0430">Lectin</keyword>
<dbReference type="Gene3D" id="3.30.360.10">
    <property type="entry name" value="Dihydrodipicolinate Reductase, domain 2"/>
    <property type="match status" value="1"/>
</dbReference>
<dbReference type="SUPFAM" id="SSF55347">
    <property type="entry name" value="Glyceraldehyde-3-phosphate dehydrogenase-like, C-terminal domain"/>
    <property type="match status" value="1"/>
</dbReference>
<evidence type="ECO:0000259" key="3">
    <source>
        <dbReference type="PROSITE" id="PS51752"/>
    </source>
</evidence>
<feature type="domain" description="Jacalin-type lectin" evidence="3">
    <location>
        <begin position="1"/>
        <end position="87"/>
    </location>
</feature>
<dbReference type="GO" id="GO:0004345">
    <property type="term" value="F:glucose-6-phosphate dehydrogenase activity"/>
    <property type="evidence" value="ECO:0007669"/>
    <property type="project" value="InterPro"/>
</dbReference>
<evidence type="ECO:0000313" key="4">
    <source>
        <dbReference type="EMBL" id="KVI03250.1"/>
    </source>
</evidence>
<dbReference type="PANTHER" id="PTHR47293:SF66">
    <property type="entry name" value="JACALIN-RELATED LECTIN 11-RELATED"/>
    <property type="match status" value="1"/>
</dbReference>
<protein>
    <submittedName>
        <fullName evidence="4">Glucose-6-phosphate dehydrogenase</fullName>
    </submittedName>
</protein>
<reference evidence="4 5" key="1">
    <citation type="journal article" date="2016" name="Sci. Rep.">
        <title>The genome sequence of the outbreeding globe artichoke constructed de novo incorporating a phase-aware low-pass sequencing strategy of F1 progeny.</title>
        <authorList>
            <person name="Scaglione D."/>
            <person name="Reyes-Chin-Wo S."/>
            <person name="Acquadro A."/>
            <person name="Froenicke L."/>
            <person name="Portis E."/>
            <person name="Beitel C."/>
            <person name="Tirone M."/>
            <person name="Mauro R."/>
            <person name="Lo Monaco A."/>
            <person name="Mauromicale G."/>
            <person name="Faccioli P."/>
            <person name="Cattivelli L."/>
            <person name="Rieseberg L."/>
            <person name="Michelmore R."/>
            <person name="Lanteri S."/>
        </authorList>
    </citation>
    <scope>NUCLEOTIDE SEQUENCE [LARGE SCALE GENOMIC DNA]</scope>
    <source>
        <strain evidence="4">2C</strain>
    </source>
</reference>
<organism evidence="4 5">
    <name type="scientific">Cynara cardunculus var. scolymus</name>
    <name type="common">Globe artichoke</name>
    <name type="synonym">Cynara scolymus</name>
    <dbReference type="NCBI Taxonomy" id="59895"/>
    <lineage>
        <taxon>Eukaryota</taxon>
        <taxon>Viridiplantae</taxon>
        <taxon>Streptophyta</taxon>
        <taxon>Embryophyta</taxon>
        <taxon>Tracheophyta</taxon>
        <taxon>Spermatophyta</taxon>
        <taxon>Magnoliopsida</taxon>
        <taxon>eudicotyledons</taxon>
        <taxon>Gunneridae</taxon>
        <taxon>Pentapetalae</taxon>
        <taxon>asterids</taxon>
        <taxon>campanulids</taxon>
        <taxon>Asterales</taxon>
        <taxon>Asteraceae</taxon>
        <taxon>Carduoideae</taxon>
        <taxon>Cardueae</taxon>
        <taxon>Carduinae</taxon>
        <taxon>Cynara</taxon>
    </lineage>
</organism>
<dbReference type="Gramene" id="KVI03250">
    <property type="protein sequence ID" value="KVI03250"/>
    <property type="gene ID" value="Ccrd_018453"/>
</dbReference>
<gene>
    <name evidence="4" type="ORF">Ccrd_018453</name>
</gene>
<dbReference type="AlphaFoldDB" id="A0A103Y670"/>
<dbReference type="GO" id="GO:0030246">
    <property type="term" value="F:carbohydrate binding"/>
    <property type="evidence" value="ECO:0007669"/>
    <property type="project" value="UniProtKB-KW"/>
</dbReference>
<keyword evidence="5" id="KW-1185">Reference proteome</keyword>
<dbReference type="Proteomes" id="UP000243975">
    <property type="component" value="Unassembled WGS sequence"/>
</dbReference>
<dbReference type="STRING" id="59895.A0A103Y670"/>
<dbReference type="InterPro" id="IPR001229">
    <property type="entry name" value="Jacalin-like_lectin_dom"/>
</dbReference>
<dbReference type="SMART" id="SM00915">
    <property type="entry name" value="Jacalin"/>
    <property type="match status" value="1"/>
</dbReference>
<name>A0A103Y670_CYNCS</name>
<comment type="caution">
    <text evidence="4">The sequence shown here is derived from an EMBL/GenBank/DDBJ whole genome shotgun (WGS) entry which is preliminary data.</text>
</comment>
<dbReference type="SUPFAM" id="SSF51101">
    <property type="entry name" value="Mannose-binding lectins"/>
    <property type="match status" value="2"/>
</dbReference>
<dbReference type="GO" id="GO:0050661">
    <property type="term" value="F:NADP binding"/>
    <property type="evidence" value="ECO:0007669"/>
    <property type="project" value="InterPro"/>
</dbReference>
<dbReference type="PROSITE" id="PS51752">
    <property type="entry name" value="JACALIN_LECTIN"/>
    <property type="match status" value="1"/>
</dbReference>
<dbReference type="Pfam" id="PF02781">
    <property type="entry name" value="G6PD_C"/>
    <property type="match status" value="1"/>
</dbReference>
<dbReference type="Pfam" id="PF01419">
    <property type="entry name" value="Jacalin"/>
    <property type="match status" value="2"/>
</dbReference>